<name>A0A0K0G184_STRVS</name>
<dbReference type="GO" id="GO:0016020">
    <property type="term" value="C:membrane"/>
    <property type="evidence" value="ECO:0007669"/>
    <property type="project" value="UniProtKB-SubCell"/>
</dbReference>
<feature type="signal peptide" evidence="10">
    <location>
        <begin position="1"/>
        <end position="19"/>
    </location>
</feature>
<feature type="chain" id="PRO_5005330627" evidence="10">
    <location>
        <begin position="20"/>
        <end position="528"/>
    </location>
</feature>
<comment type="similarity">
    <text evidence="2">Belongs to the FAM187 family.</text>
</comment>
<evidence type="ECO:0000256" key="5">
    <source>
        <dbReference type="ARBA" id="ARBA00022989"/>
    </source>
</evidence>
<dbReference type="InterPro" id="IPR039311">
    <property type="entry name" value="FAM187A/B"/>
</dbReference>
<dbReference type="PANTHER" id="PTHR32178">
    <property type="entry name" value="FAM187"/>
    <property type="match status" value="1"/>
</dbReference>
<feature type="region of interest" description="Disordered" evidence="8">
    <location>
        <begin position="505"/>
        <end position="528"/>
    </location>
</feature>
<feature type="compositionally biased region" description="Basic and acidic residues" evidence="8">
    <location>
        <begin position="509"/>
        <end position="528"/>
    </location>
</feature>
<dbReference type="AlphaFoldDB" id="A0A0K0G184"/>
<keyword evidence="6 9" id="KW-0472">Membrane</keyword>
<evidence type="ECO:0000256" key="3">
    <source>
        <dbReference type="ARBA" id="ARBA00022692"/>
    </source>
</evidence>
<evidence type="ECO:0000256" key="10">
    <source>
        <dbReference type="SAM" id="SignalP"/>
    </source>
</evidence>
<sequence>MITFVNLFLLITLSYYIECQSSNVRTSEEREKFINEYHNYQKCLKEKMYLDFKYGSRLFTVVVGIRGGGAQLKCFKCLNSKDVQRLEEAWKPNGNILYRKFSKFKYGIHKMLKNKEELSAEDIHDDRWRYDWQIMKPGAGQKRWINVQKVSTTSNTISKVYTMIKNFFADNKKFRYGDHFELEINGLNWHSVGFYRCINPILPNVTSGEFYFVDVVNVEPVQFVNGNETDAILESIKKVYKEQKVETYGRVTPWSHCDICDDKDSVQRQTIECYFRPIEGVGLVDFHDSEFSILQFFGEIPCSSTLVPVKYRPDVSHFRKYLRVKRCSLKCQEYNENKLEKNVFGYDESGNKIILDKIPSGEYTLQERLPSLPPDVIREAFTKTEGDYMILDCGYGDYGMYWKKESILLTDNVLFDNYNGRVYINEIFQLVFEYTIMNDAGFYSCYSSNSFLLSTHSVTMLENSVSDEIIRVIRIVIKLGLVVLMIVLIMSAVLRTKNHGEKKKVKKRINNEDVNKKEEDNDAQLDKK</sequence>
<evidence type="ECO:0000256" key="6">
    <source>
        <dbReference type="ARBA" id="ARBA00023136"/>
    </source>
</evidence>
<proteinExistence type="inferred from homology"/>
<reference evidence="12" key="2">
    <citation type="submission" date="2015-08" db="UniProtKB">
        <authorList>
            <consortium name="WormBaseParasite"/>
        </authorList>
    </citation>
    <scope>IDENTIFICATION</scope>
</reference>
<evidence type="ECO:0000256" key="2">
    <source>
        <dbReference type="ARBA" id="ARBA00008727"/>
    </source>
</evidence>
<evidence type="ECO:0000256" key="9">
    <source>
        <dbReference type="SAM" id="Phobius"/>
    </source>
</evidence>
<keyword evidence="4 10" id="KW-0732">Signal</keyword>
<reference evidence="11" key="1">
    <citation type="submission" date="2014-07" db="EMBL/GenBank/DDBJ databases">
        <authorList>
            <person name="Martin A.A"/>
            <person name="De Silva N."/>
        </authorList>
    </citation>
    <scope>NUCLEOTIDE SEQUENCE</scope>
</reference>
<evidence type="ECO:0000313" key="11">
    <source>
        <dbReference type="Proteomes" id="UP000035680"/>
    </source>
</evidence>
<evidence type="ECO:0000256" key="4">
    <source>
        <dbReference type="ARBA" id="ARBA00022729"/>
    </source>
</evidence>
<keyword evidence="3 9" id="KW-0812">Transmembrane</keyword>
<dbReference type="SUPFAM" id="SSF48726">
    <property type="entry name" value="Immunoglobulin"/>
    <property type="match status" value="1"/>
</dbReference>
<organism evidence="11 12">
    <name type="scientific">Strongyloides venezuelensis</name>
    <name type="common">Threadworm</name>
    <dbReference type="NCBI Taxonomy" id="75913"/>
    <lineage>
        <taxon>Eukaryota</taxon>
        <taxon>Metazoa</taxon>
        <taxon>Ecdysozoa</taxon>
        <taxon>Nematoda</taxon>
        <taxon>Chromadorea</taxon>
        <taxon>Rhabditida</taxon>
        <taxon>Tylenchina</taxon>
        <taxon>Panagrolaimomorpha</taxon>
        <taxon>Strongyloidoidea</taxon>
        <taxon>Strongyloididae</taxon>
        <taxon>Strongyloides</taxon>
    </lineage>
</organism>
<evidence type="ECO:0000256" key="8">
    <source>
        <dbReference type="SAM" id="MobiDB-lite"/>
    </source>
</evidence>
<dbReference type="WBParaSite" id="SVE_1847200.1">
    <property type="protein sequence ID" value="SVE_1847200.1"/>
    <property type="gene ID" value="SVE_1847200"/>
</dbReference>
<evidence type="ECO:0000313" key="12">
    <source>
        <dbReference type="WBParaSite" id="SVE_1847200.1"/>
    </source>
</evidence>
<accession>A0A0K0G184</accession>
<dbReference type="STRING" id="75913.A0A0K0G184"/>
<evidence type="ECO:0000256" key="1">
    <source>
        <dbReference type="ARBA" id="ARBA00004479"/>
    </source>
</evidence>
<evidence type="ECO:0000256" key="7">
    <source>
        <dbReference type="ARBA" id="ARBA00023180"/>
    </source>
</evidence>
<dbReference type="Proteomes" id="UP000035680">
    <property type="component" value="Unassembled WGS sequence"/>
</dbReference>
<keyword evidence="5 9" id="KW-1133">Transmembrane helix</keyword>
<protein>
    <submittedName>
        <fullName evidence="12">Ig-like domain-containing protein</fullName>
    </submittedName>
</protein>
<feature type="transmembrane region" description="Helical" evidence="9">
    <location>
        <begin position="475"/>
        <end position="494"/>
    </location>
</feature>
<keyword evidence="11" id="KW-1185">Reference proteome</keyword>
<dbReference type="InterPro" id="IPR036179">
    <property type="entry name" value="Ig-like_dom_sf"/>
</dbReference>
<dbReference type="PANTHER" id="PTHR32178:SF6">
    <property type="entry name" value="IG-LIKE DOMAIN-CONTAINING PROTEIN"/>
    <property type="match status" value="1"/>
</dbReference>
<comment type="subcellular location">
    <subcellularLocation>
        <location evidence="1">Membrane</location>
        <topology evidence="1">Single-pass type I membrane protein</topology>
    </subcellularLocation>
</comment>
<keyword evidence="7" id="KW-0325">Glycoprotein</keyword>